<accession>A0ABD2Z503</accession>
<evidence type="ECO:0000313" key="2">
    <source>
        <dbReference type="EMBL" id="KAL3513911.1"/>
    </source>
</evidence>
<protein>
    <recommendedName>
        <fullName evidence="4">SAP domain-containing protein</fullName>
    </recommendedName>
</protein>
<sequence length="2172" mass="239559">MDFHNLNRRELQELCKKHKIPANLTNLEMVNRLSALLMGNEKPLTGANEKPLTRGRRQVSENESDVENRPVKKVRFSPHNELIEFEKSELKNVEIRGQGRRKSVMIDSIDAVVNEGVERVPRSRRGKVIEVSETESKGGKIRMKVGSLKDELPSVSGVVENSSKAVIVEGAGGRITRTRKVNLIEDCQVQSKGGEREIKGDALKDKLAYAADEKQVVAGRRSLRNRVVDVEKRENEEHVLATKRSLKNMELKDEEKTENEDVKKGSRKNGSHKKDKGSEDIAGTKENEEQSVGVQAENILRRSRRHVTQVDYNKLVNENVRKNEKVGQGRSRSIVAVEVKEDSGVANASGIVVNEGSPVDNNLRRSKRNATKPEVLVTKEQIDEAANANIRKQAKKQRKEAVIQEQAVEVDGNSVERPLRRCTRNTERSERVAPTTVRGKAAQKVKGRSKKMQEKFERTSTEEILTTEDQPAPKAEFTMPEVAKVTANDNFNDTMINLTGSVTNLESADASESNFLREDQDSETVAGTYLKNVESPLTDNGEPKKASGTNDKSVHPPSDDNIVQKQDETYSNEKSRRENDSEMEVYTRKTPLTVKINSLEREHVLSDISGNDVIEELNDLEGITGRMILETYSVSDREFTKEQQLHEIITEESAQLNLDESSFRDNEDSHPHAVENTNTLDGCTLDAALTPNNADENKQEAEKLMEESISIQRSSCEVPNLFAADTKFNHHELPTFVDSKFDEDGQSKVKYDNLDECWQANASDASRISATRELQEGNAGSGEDINQPVDLYGGVSVSTPISDEAVETVTEFTDSSFDYRRVELPKSKFTLELQGELNCKIVGVSPGMNLETHSKLSTESPSEKGKCIDAELFDDGHDLVESSNYEEVGHLKHQNDALDHRWNSRELKSSEKIKFRSPQDPGVLNTQDSVAISDAQGVTSLLHSSEGTQITEGDKCMEIELSASKSSSMSTTPANSNSVLKFQGYGADIEVERKEESVPMQESYRIIISTSEDDNLDRCNVPLDGSLNEVNQLGSVAEGMDPKGNSESGCWAAVEEGLQESYIGQDSRPINLERINCFDFENDHNLNAVSEGEHASTMNTGNSSKQKEESTTEKKNGCETHNDSASETVINQPELMSFEYVKSDGDGHSEESSGASDECQESVLDASRSTRKVVQDENVHSGESFVQPSHLQGTVFVSIPISATTVETVTEINEGISDFNRVESPNANFNFEFLGAFTDNEGLEKQSVLRTESPRSKQGNGADGGFVVEAHTESGDRQNSVEVAKFVELGHLENQETAVDDSLQHAGLDSSVRSKFTFIGVEGVYGPKDPVETVDKHSVVEACTSAEDRHNHLEVAKFEEGGHLKDQDITLNDCLHHVELNSSTRSKFSFIQDQGVSSAEDTVETAASHLSPFSIATIIAEGGRQREIEFSSKKSSSMSKTPTNSSFMSEYIFTNTEIVKCHLTDDNVQNKGDGACSEGGRNEESDPMQQLDMIQMPSTRSMAEVMEPSGNYISASGANIGNEMQESCMREEGGLFNLEATSTNLPETPHSSLEGENFEIYLSEPGSVSSNREEKNTSIHQNEMERDIMSLRKISSPGRDEKSYQSDEIFSQEEQEQDTSSHKYSVDAARAVENEIQSTNQQNILPDAVEGTTDEWNSSNSWDGDELKMLFGDSDTGHEDNIVQKRDDVSFYNSSPHAASAGYIDRLVLFNGTPLQHNEEKICESRIQKEIEVEDNSNDQHAESGAEMNIPPEESKGDASDKDVEEDTGISVAGFGGEDEITMLGIDAEDKVGELDIQGPAASEPRISKSPELSMESDVDTKTDNTDSESTENLSPLTNENTLHSNVVIEVAELSPLVERDAESVEETIDAAMFVGEEEVTMPGIDAEYKVGELDIQDPAASESSISKSPESLSKESDVGTMIDYTNSESTENLSLSTNENALHSNMLVEVVELTPLVEPDAERVDETTEVASRDEILPVEEQEQGLAREKADHQCQIDVMTDSESTENVSPSTINKNTLFTDVITEIAEVTPLVEPDAESVEKTIDSASENETPPAEEQGEASEETNHQGHENAGGVLEDTCVMHSKINSSLSKNIDSVADESIKSPTKQFISTVKRKNARTILLHGTPKKLQMTVDMKENAAKSKFESVGTWTTVRPAAKRPALKDLLHK</sequence>
<evidence type="ECO:0000256" key="1">
    <source>
        <dbReference type="SAM" id="MobiDB-lite"/>
    </source>
</evidence>
<feature type="region of interest" description="Disordered" evidence="1">
    <location>
        <begin position="1088"/>
        <end position="1169"/>
    </location>
</feature>
<feature type="region of interest" description="Disordered" evidence="1">
    <location>
        <begin position="42"/>
        <end position="69"/>
    </location>
</feature>
<feature type="compositionally biased region" description="Basic and acidic residues" evidence="1">
    <location>
        <begin position="247"/>
        <end position="264"/>
    </location>
</feature>
<feature type="compositionally biased region" description="Basic and acidic residues" evidence="1">
    <location>
        <begin position="276"/>
        <end position="288"/>
    </location>
</feature>
<feature type="region of interest" description="Disordered" evidence="1">
    <location>
        <begin position="2034"/>
        <end position="2075"/>
    </location>
</feature>
<dbReference type="PANTHER" id="PTHR33621">
    <property type="entry name" value="ASPARTIC/GLUTAMIC ACID-RICH PROTEIN"/>
    <property type="match status" value="1"/>
</dbReference>
<comment type="caution">
    <text evidence="2">The sequence shown here is derived from an EMBL/GenBank/DDBJ whole genome shotgun (WGS) entry which is preliminary data.</text>
</comment>
<feature type="compositionally biased region" description="Basic and acidic residues" evidence="1">
    <location>
        <begin position="1141"/>
        <end position="1151"/>
    </location>
</feature>
<feature type="compositionally biased region" description="Basic and acidic residues" evidence="1">
    <location>
        <begin position="565"/>
        <end position="580"/>
    </location>
</feature>
<proteinExistence type="predicted"/>
<dbReference type="EMBL" id="JBJUIK010000011">
    <property type="protein sequence ID" value="KAL3513911.1"/>
    <property type="molecule type" value="Genomic_DNA"/>
</dbReference>
<feature type="compositionally biased region" description="Polar residues" evidence="1">
    <location>
        <begin position="1831"/>
        <end position="1841"/>
    </location>
</feature>
<name>A0ABD2Z503_9GENT</name>
<feature type="region of interest" description="Disordered" evidence="1">
    <location>
        <begin position="532"/>
        <end position="586"/>
    </location>
</feature>
<feature type="region of interest" description="Disordered" evidence="1">
    <location>
        <begin position="243"/>
        <end position="300"/>
    </location>
</feature>
<feature type="compositionally biased region" description="Basic residues" evidence="1">
    <location>
        <begin position="265"/>
        <end position="275"/>
    </location>
</feature>
<feature type="region of interest" description="Disordered" evidence="1">
    <location>
        <begin position="1595"/>
        <end position="1623"/>
    </location>
</feature>
<feature type="compositionally biased region" description="Basic and acidic residues" evidence="1">
    <location>
        <begin position="1105"/>
        <end position="1124"/>
    </location>
</feature>
<feature type="compositionally biased region" description="Basic and acidic residues" evidence="1">
    <location>
        <begin position="1753"/>
        <end position="1762"/>
    </location>
</feature>
<feature type="compositionally biased region" description="Basic and acidic residues" evidence="1">
    <location>
        <begin position="451"/>
        <end position="461"/>
    </location>
</feature>
<feature type="region of interest" description="Disordered" evidence="1">
    <location>
        <begin position="1800"/>
        <end position="1841"/>
    </location>
</feature>
<dbReference type="Proteomes" id="UP001630127">
    <property type="component" value="Unassembled WGS sequence"/>
</dbReference>
<feature type="region of interest" description="Disordered" evidence="1">
    <location>
        <begin position="1734"/>
        <end position="1776"/>
    </location>
</feature>
<dbReference type="PANTHER" id="PTHR33621:SF2">
    <property type="entry name" value="RIBOSOMAL L1 DOMAIN-CONTAINING PROTEIN"/>
    <property type="match status" value="1"/>
</dbReference>
<gene>
    <name evidence="2" type="ORF">ACH5RR_026628</name>
</gene>
<evidence type="ECO:0000313" key="3">
    <source>
        <dbReference type="Proteomes" id="UP001630127"/>
    </source>
</evidence>
<organism evidence="2 3">
    <name type="scientific">Cinchona calisaya</name>
    <dbReference type="NCBI Taxonomy" id="153742"/>
    <lineage>
        <taxon>Eukaryota</taxon>
        <taxon>Viridiplantae</taxon>
        <taxon>Streptophyta</taxon>
        <taxon>Embryophyta</taxon>
        <taxon>Tracheophyta</taxon>
        <taxon>Spermatophyta</taxon>
        <taxon>Magnoliopsida</taxon>
        <taxon>eudicotyledons</taxon>
        <taxon>Gunneridae</taxon>
        <taxon>Pentapetalae</taxon>
        <taxon>asterids</taxon>
        <taxon>lamiids</taxon>
        <taxon>Gentianales</taxon>
        <taxon>Rubiaceae</taxon>
        <taxon>Cinchonoideae</taxon>
        <taxon>Cinchoneae</taxon>
        <taxon>Cinchona</taxon>
    </lineage>
</organism>
<feature type="region of interest" description="Disordered" evidence="1">
    <location>
        <begin position="444"/>
        <end position="463"/>
    </location>
</feature>
<evidence type="ECO:0008006" key="4">
    <source>
        <dbReference type="Google" id="ProtNLM"/>
    </source>
</evidence>
<keyword evidence="3" id="KW-1185">Reference proteome</keyword>
<reference evidence="2 3" key="1">
    <citation type="submission" date="2024-11" db="EMBL/GenBank/DDBJ databases">
        <title>A near-complete genome assembly of Cinchona calisaya.</title>
        <authorList>
            <person name="Lian D.C."/>
            <person name="Zhao X.W."/>
            <person name="Wei L."/>
        </authorList>
    </citation>
    <scope>NUCLEOTIDE SEQUENCE [LARGE SCALE GENOMIC DNA]</scope>
    <source>
        <tissue evidence="2">Nenye</tissue>
    </source>
</reference>